<dbReference type="AlphaFoldDB" id="A0A8S2NGB9"/>
<evidence type="ECO:0008006" key="4">
    <source>
        <dbReference type="Google" id="ProtNLM"/>
    </source>
</evidence>
<sequence length="169" mass="18663">LHQVVKRWMNDLVMTPTIVAGTDRPGSAPNELNNPFGIFVDVNFDLYVADCLNNRVQLFRLGQSIGITVAGNGSPNPTIPLLCPSRIVLDAQKYLFIVDSANSRIVGSGPNGFRCLVGCYGLLSQSHQSWLPFSLSFDRSGNMFVTDINNDRIEKYLLKKSCGKLKIVE</sequence>
<dbReference type="SUPFAM" id="SSF101898">
    <property type="entry name" value="NHL repeat"/>
    <property type="match status" value="1"/>
</dbReference>
<comment type="caution">
    <text evidence="2">The sequence shown here is derived from an EMBL/GenBank/DDBJ whole genome shotgun (WGS) entry which is preliminary data.</text>
</comment>
<dbReference type="Proteomes" id="UP000682733">
    <property type="component" value="Unassembled WGS sequence"/>
</dbReference>
<dbReference type="Gene3D" id="2.120.10.30">
    <property type="entry name" value="TolB, C-terminal domain"/>
    <property type="match status" value="1"/>
</dbReference>
<accession>A0A8S2NGB9</accession>
<gene>
    <name evidence="1" type="ORF">OVA965_LOCUS23424</name>
    <name evidence="2" type="ORF">TMI583_LOCUS24143</name>
</gene>
<evidence type="ECO:0000313" key="1">
    <source>
        <dbReference type="EMBL" id="CAF1188611.1"/>
    </source>
</evidence>
<evidence type="ECO:0000313" key="3">
    <source>
        <dbReference type="Proteomes" id="UP000682733"/>
    </source>
</evidence>
<dbReference type="InterPro" id="IPR011042">
    <property type="entry name" value="6-blade_b-propeller_TolB-like"/>
</dbReference>
<proteinExistence type="predicted"/>
<feature type="non-terminal residue" evidence="2">
    <location>
        <position position="1"/>
    </location>
</feature>
<dbReference type="Proteomes" id="UP000677228">
    <property type="component" value="Unassembled WGS sequence"/>
</dbReference>
<protein>
    <recommendedName>
        <fullName evidence="4">NHL repeat-containing protein</fullName>
    </recommendedName>
</protein>
<dbReference type="EMBL" id="CAJOBA010035170">
    <property type="protein sequence ID" value="CAF3999677.1"/>
    <property type="molecule type" value="Genomic_DNA"/>
</dbReference>
<evidence type="ECO:0000313" key="2">
    <source>
        <dbReference type="EMBL" id="CAF3999677.1"/>
    </source>
</evidence>
<organism evidence="2 3">
    <name type="scientific">Didymodactylos carnosus</name>
    <dbReference type="NCBI Taxonomy" id="1234261"/>
    <lineage>
        <taxon>Eukaryota</taxon>
        <taxon>Metazoa</taxon>
        <taxon>Spiralia</taxon>
        <taxon>Gnathifera</taxon>
        <taxon>Rotifera</taxon>
        <taxon>Eurotatoria</taxon>
        <taxon>Bdelloidea</taxon>
        <taxon>Philodinida</taxon>
        <taxon>Philodinidae</taxon>
        <taxon>Didymodactylos</taxon>
    </lineage>
</organism>
<name>A0A8S2NGB9_9BILA</name>
<dbReference type="EMBL" id="CAJNOK010013641">
    <property type="protein sequence ID" value="CAF1188611.1"/>
    <property type="molecule type" value="Genomic_DNA"/>
</dbReference>
<reference evidence="2" key="1">
    <citation type="submission" date="2021-02" db="EMBL/GenBank/DDBJ databases">
        <authorList>
            <person name="Nowell W R."/>
        </authorList>
    </citation>
    <scope>NUCLEOTIDE SEQUENCE</scope>
</reference>